<dbReference type="GO" id="GO:0009313">
    <property type="term" value="P:oligosaccharide catabolic process"/>
    <property type="evidence" value="ECO:0007669"/>
    <property type="project" value="TreeGrafter"/>
</dbReference>
<comment type="similarity">
    <text evidence="2">Belongs to the glycosyl hydrolase 33 family.</text>
</comment>
<dbReference type="GO" id="GO:0016020">
    <property type="term" value="C:membrane"/>
    <property type="evidence" value="ECO:0007669"/>
    <property type="project" value="TreeGrafter"/>
</dbReference>
<evidence type="ECO:0000313" key="5">
    <source>
        <dbReference type="EMBL" id="MCY1722929.1"/>
    </source>
</evidence>
<dbReference type="EC" id="3.2.1.18" evidence="3"/>
<evidence type="ECO:0000313" key="6">
    <source>
        <dbReference type="Proteomes" id="UP001145087"/>
    </source>
</evidence>
<gene>
    <name evidence="5" type="ORF">OU798_21460</name>
</gene>
<accession>A0A9X3F9B7</accession>
<keyword evidence="6" id="KW-1185">Reference proteome</keyword>
<dbReference type="InterPro" id="IPR011040">
    <property type="entry name" value="Sialidase"/>
</dbReference>
<organism evidence="5 6">
    <name type="scientific">Draconibacterium aestuarii</name>
    <dbReference type="NCBI Taxonomy" id="2998507"/>
    <lineage>
        <taxon>Bacteria</taxon>
        <taxon>Pseudomonadati</taxon>
        <taxon>Bacteroidota</taxon>
        <taxon>Bacteroidia</taxon>
        <taxon>Marinilabiliales</taxon>
        <taxon>Prolixibacteraceae</taxon>
        <taxon>Draconibacterium</taxon>
    </lineage>
</organism>
<dbReference type="GO" id="GO:0006689">
    <property type="term" value="P:ganglioside catabolic process"/>
    <property type="evidence" value="ECO:0007669"/>
    <property type="project" value="TreeGrafter"/>
</dbReference>
<sequence length="393" mass="44156">MKNISVFILVIFTFLNVLFFYSCTENKVDIQKSVLWEQGTGKYNNYRIPSLIVTQKGTLLAFCEAREGGDAGDIDLLLKRSLDNGITWSNEQIVWDDAQNTCGNPCPMVDEETGRIWLFLTWNKGTDGETAIINKTSEFPRIPYLCYSDDDGKTWSEPVSMEETCRDASWGWYATGPGIGIQIKNGPHKGRMVIPANHSYDDSNGTVRNGPFGYGAHVLYSDDSGKTWQMSEPIKPGCNESQVVELSDGTLVMNMRSYNEQYSRAISFSKNGGETWSEIEHDYQLVESKCQASILNFGPVNDKKVHLFLNPAVPKGRNHMTIKASFDDCQSWSNDKLVYEGPSAYSCLTKLPNGKVGMFFEAGVEKAYEKMIFVSFKPDEIFRPGEVLQKAEL</sequence>
<dbReference type="EMBL" id="JAPOHD010000065">
    <property type="protein sequence ID" value="MCY1722929.1"/>
    <property type="molecule type" value="Genomic_DNA"/>
</dbReference>
<dbReference type="PROSITE" id="PS51257">
    <property type="entry name" value="PROKAR_LIPOPROTEIN"/>
    <property type="match status" value="1"/>
</dbReference>
<dbReference type="InterPro" id="IPR026856">
    <property type="entry name" value="Sialidase_fam"/>
</dbReference>
<dbReference type="InterPro" id="IPR036278">
    <property type="entry name" value="Sialidase_sf"/>
</dbReference>
<dbReference type="Gene3D" id="2.120.10.10">
    <property type="match status" value="1"/>
</dbReference>
<evidence type="ECO:0000256" key="2">
    <source>
        <dbReference type="ARBA" id="ARBA00009348"/>
    </source>
</evidence>
<dbReference type="PANTHER" id="PTHR10628">
    <property type="entry name" value="SIALIDASE"/>
    <property type="match status" value="1"/>
</dbReference>
<evidence type="ECO:0000256" key="3">
    <source>
        <dbReference type="ARBA" id="ARBA00012733"/>
    </source>
</evidence>
<dbReference type="AlphaFoldDB" id="A0A9X3F9B7"/>
<evidence type="ECO:0000256" key="1">
    <source>
        <dbReference type="ARBA" id="ARBA00000427"/>
    </source>
</evidence>
<proteinExistence type="inferred from homology"/>
<dbReference type="Pfam" id="PF13088">
    <property type="entry name" value="BNR_2"/>
    <property type="match status" value="1"/>
</dbReference>
<comment type="catalytic activity">
    <reaction evidence="1">
        <text>Hydrolysis of alpha-(2-&gt;3)-, alpha-(2-&gt;6)-, alpha-(2-&gt;8)- glycosidic linkages of terminal sialic acid residues in oligosaccharides, glycoproteins, glycolipids, colominic acid and synthetic substrates.</text>
        <dbReference type="EC" id="3.2.1.18"/>
    </reaction>
</comment>
<dbReference type="RefSeq" id="WP_343335254.1">
    <property type="nucleotide sequence ID" value="NZ_JAPOHD010000065.1"/>
</dbReference>
<name>A0A9X3F9B7_9BACT</name>
<feature type="domain" description="Sialidase" evidence="4">
    <location>
        <begin position="57"/>
        <end position="358"/>
    </location>
</feature>
<reference evidence="5" key="1">
    <citation type="submission" date="2022-11" db="EMBL/GenBank/DDBJ databases">
        <title>Marilongibacter aestuarii gen. nov., sp. nov., isolated from tidal flat sediment.</title>
        <authorList>
            <person name="Jiayan W."/>
        </authorList>
    </citation>
    <scope>NUCLEOTIDE SEQUENCE</scope>
    <source>
        <strain evidence="5">Z1-6</strain>
    </source>
</reference>
<dbReference type="GO" id="GO:0005737">
    <property type="term" value="C:cytoplasm"/>
    <property type="evidence" value="ECO:0007669"/>
    <property type="project" value="TreeGrafter"/>
</dbReference>
<protein>
    <recommendedName>
        <fullName evidence="3">exo-alpha-sialidase</fullName>
        <ecNumber evidence="3">3.2.1.18</ecNumber>
    </recommendedName>
</protein>
<evidence type="ECO:0000259" key="4">
    <source>
        <dbReference type="Pfam" id="PF13088"/>
    </source>
</evidence>
<dbReference type="PANTHER" id="PTHR10628:SF30">
    <property type="entry name" value="EXO-ALPHA-SIALIDASE"/>
    <property type="match status" value="1"/>
</dbReference>
<dbReference type="Proteomes" id="UP001145087">
    <property type="component" value="Unassembled WGS sequence"/>
</dbReference>
<comment type="caution">
    <text evidence="5">The sequence shown here is derived from an EMBL/GenBank/DDBJ whole genome shotgun (WGS) entry which is preliminary data.</text>
</comment>
<dbReference type="CDD" id="cd15482">
    <property type="entry name" value="Sialidase_non-viral"/>
    <property type="match status" value="1"/>
</dbReference>
<dbReference type="GO" id="GO:0004308">
    <property type="term" value="F:exo-alpha-sialidase activity"/>
    <property type="evidence" value="ECO:0007669"/>
    <property type="project" value="UniProtKB-EC"/>
</dbReference>
<dbReference type="SUPFAM" id="SSF50939">
    <property type="entry name" value="Sialidases"/>
    <property type="match status" value="1"/>
</dbReference>